<dbReference type="EMBL" id="CADEAL010002024">
    <property type="protein sequence ID" value="CAB1437442.1"/>
    <property type="molecule type" value="Genomic_DNA"/>
</dbReference>
<protein>
    <submittedName>
        <fullName evidence="2">Uncharacterized protein</fullName>
    </submittedName>
</protein>
<proteinExistence type="predicted"/>
<accession>A0A9N7UW78</accession>
<feature type="compositionally biased region" description="Polar residues" evidence="1">
    <location>
        <begin position="214"/>
        <end position="230"/>
    </location>
</feature>
<reference evidence="2" key="1">
    <citation type="submission" date="2020-03" db="EMBL/GenBank/DDBJ databases">
        <authorList>
            <person name="Weist P."/>
        </authorList>
    </citation>
    <scope>NUCLEOTIDE SEQUENCE</scope>
</reference>
<gene>
    <name evidence="2" type="ORF">PLEPLA_LOCUS25424</name>
</gene>
<keyword evidence="3" id="KW-1185">Reference proteome</keyword>
<feature type="region of interest" description="Disordered" evidence="1">
    <location>
        <begin position="1"/>
        <end position="31"/>
    </location>
</feature>
<name>A0A9N7UW78_PLEPL</name>
<dbReference type="AlphaFoldDB" id="A0A9N7UW78"/>
<feature type="region of interest" description="Disordered" evidence="1">
    <location>
        <begin position="66"/>
        <end position="128"/>
    </location>
</feature>
<feature type="region of interest" description="Disordered" evidence="1">
    <location>
        <begin position="387"/>
        <end position="413"/>
    </location>
</feature>
<organism evidence="2 3">
    <name type="scientific">Pleuronectes platessa</name>
    <name type="common">European plaice</name>
    <dbReference type="NCBI Taxonomy" id="8262"/>
    <lineage>
        <taxon>Eukaryota</taxon>
        <taxon>Metazoa</taxon>
        <taxon>Chordata</taxon>
        <taxon>Craniata</taxon>
        <taxon>Vertebrata</taxon>
        <taxon>Euteleostomi</taxon>
        <taxon>Actinopterygii</taxon>
        <taxon>Neopterygii</taxon>
        <taxon>Teleostei</taxon>
        <taxon>Neoteleostei</taxon>
        <taxon>Acanthomorphata</taxon>
        <taxon>Carangaria</taxon>
        <taxon>Pleuronectiformes</taxon>
        <taxon>Pleuronectoidei</taxon>
        <taxon>Pleuronectidae</taxon>
        <taxon>Pleuronectes</taxon>
    </lineage>
</organism>
<feature type="region of interest" description="Disordered" evidence="1">
    <location>
        <begin position="195"/>
        <end position="232"/>
    </location>
</feature>
<sequence>MKHDQDQETTLMRSQCGEVGGGGGGGGGGGSPGKVACVSALLTDTRILLAGDARLQMWDMSRDRATQPTRHVGVQTGHTRGRVTAEGARAPGRGASDSLDASSPTPELQSSCTPLCSDAPQHLPGKRPRPQFIIDYADRAPPGAAGNNGCAAHTGINARPLMGSHSFTSRPVNPDVYTGSSALAPACRVPGCQSRRRATNQHSPPVIPPDYRQRVSSESSTWHPDFTASSPDAARQKATGSFALFCRAVPCCDPSRRISIQTSVRGQMEGRRREAEEGRMRRERGGRRRCEGGHCSAIVTGDCAGTVGGKEEASGGGQRTPALVSQSTRTFIRQWRDISHCARATSSNAARPGPAVSALSSHIGSCFTPEQCSLETGVPQMEDARTQKWTPPDGDDGHMAEAWPSGSGGRSARPAGNCPFRFLCPVDEWCPR</sequence>
<evidence type="ECO:0000256" key="1">
    <source>
        <dbReference type="SAM" id="MobiDB-lite"/>
    </source>
</evidence>
<evidence type="ECO:0000313" key="2">
    <source>
        <dbReference type="EMBL" id="CAB1437442.1"/>
    </source>
</evidence>
<dbReference type="Proteomes" id="UP001153269">
    <property type="component" value="Unassembled WGS sequence"/>
</dbReference>
<feature type="compositionally biased region" description="Polar residues" evidence="1">
    <location>
        <begin position="99"/>
        <end position="114"/>
    </location>
</feature>
<evidence type="ECO:0000313" key="3">
    <source>
        <dbReference type="Proteomes" id="UP001153269"/>
    </source>
</evidence>
<feature type="compositionally biased region" description="Gly residues" evidence="1">
    <location>
        <begin position="18"/>
        <end position="31"/>
    </location>
</feature>
<comment type="caution">
    <text evidence="2">The sequence shown here is derived from an EMBL/GenBank/DDBJ whole genome shotgun (WGS) entry which is preliminary data.</text>
</comment>